<dbReference type="GO" id="GO:0005524">
    <property type="term" value="F:ATP binding"/>
    <property type="evidence" value="ECO:0007669"/>
    <property type="project" value="UniProtKB-KW"/>
</dbReference>
<sequence>MIHNILETESVSYTYPGGRKPALDQLTLQIPQAKKTALLGRNGSGKSTLFLQLLGLLRPDQGAMRFRGQPYPDNRRGLRAIREEIGLVFQDPEQQLILNTPREDVSYGLRNAGVPEGEIRDRVREAINAVGLTHAADTPIHALSLGQKKRVALAGVMVMRPRVLLLDEPTAYLDRTSERRLLDELARIHDAEGVTMIMATHDMNLAYEWADHCIVIQDGACVMAGVPGEVFARVAALSDWGLSRPAVLNLWDAIPERLRHGHLAPKALSDLEDWLRHHLA</sequence>
<evidence type="ECO:0000256" key="6">
    <source>
        <dbReference type="ARBA" id="ARBA00022840"/>
    </source>
</evidence>
<keyword evidence="11" id="KW-1185">Reference proteome</keyword>
<reference evidence="10 11" key="1">
    <citation type="submission" date="2024-09" db="EMBL/GenBank/DDBJ databases">
        <authorList>
            <person name="Sun Q."/>
            <person name="Mori K."/>
        </authorList>
    </citation>
    <scope>NUCLEOTIDE SEQUENCE [LARGE SCALE GENOMIC DNA]</scope>
    <source>
        <strain evidence="10 11">TISTR 2452</strain>
    </source>
</reference>
<gene>
    <name evidence="10" type="ORF">ACFFSY_21610</name>
</gene>
<keyword evidence="3" id="KW-0813">Transport</keyword>
<dbReference type="SMART" id="SM00382">
    <property type="entry name" value="AAA"/>
    <property type="match status" value="1"/>
</dbReference>
<evidence type="ECO:0000256" key="4">
    <source>
        <dbReference type="ARBA" id="ARBA00022475"/>
    </source>
</evidence>
<evidence type="ECO:0000313" key="11">
    <source>
        <dbReference type="Proteomes" id="UP001589747"/>
    </source>
</evidence>
<dbReference type="PROSITE" id="PS50893">
    <property type="entry name" value="ABC_TRANSPORTER_2"/>
    <property type="match status" value="1"/>
</dbReference>
<accession>A0ABV5KTJ3</accession>
<dbReference type="InterPro" id="IPR027417">
    <property type="entry name" value="P-loop_NTPase"/>
</dbReference>
<proteinExistence type="inferred from homology"/>
<evidence type="ECO:0000256" key="5">
    <source>
        <dbReference type="ARBA" id="ARBA00022741"/>
    </source>
</evidence>
<keyword evidence="8" id="KW-0472">Membrane</keyword>
<keyword evidence="5" id="KW-0547">Nucleotide-binding</keyword>
<comment type="similarity">
    <text evidence="2">Belongs to the ABC transporter superfamily.</text>
</comment>
<evidence type="ECO:0000256" key="2">
    <source>
        <dbReference type="ARBA" id="ARBA00005417"/>
    </source>
</evidence>
<dbReference type="InterPro" id="IPR050095">
    <property type="entry name" value="ECF_ABC_transporter_ATP-bd"/>
</dbReference>
<evidence type="ECO:0000256" key="3">
    <source>
        <dbReference type="ARBA" id="ARBA00022448"/>
    </source>
</evidence>
<organism evidence="10 11">
    <name type="scientific">Paenibacillus aurantiacus</name>
    <dbReference type="NCBI Taxonomy" id="1936118"/>
    <lineage>
        <taxon>Bacteria</taxon>
        <taxon>Bacillati</taxon>
        <taxon>Bacillota</taxon>
        <taxon>Bacilli</taxon>
        <taxon>Bacillales</taxon>
        <taxon>Paenibacillaceae</taxon>
        <taxon>Paenibacillus</taxon>
    </lineage>
</organism>
<feature type="domain" description="ABC transporter" evidence="9">
    <location>
        <begin position="6"/>
        <end position="243"/>
    </location>
</feature>
<evidence type="ECO:0000256" key="7">
    <source>
        <dbReference type="ARBA" id="ARBA00022967"/>
    </source>
</evidence>
<dbReference type="InterPro" id="IPR017871">
    <property type="entry name" value="ABC_transporter-like_CS"/>
</dbReference>
<comment type="subcellular location">
    <subcellularLocation>
        <location evidence="1">Cell membrane</location>
        <topology evidence="1">Peripheral membrane protein</topology>
    </subcellularLocation>
</comment>
<evidence type="ECO:0000256" key="8">
    <source>
        <dbReference type="ARBA" id="ARBA00023136"/>
    </source>
</evidence>
<protein>
    <submittedName>
        <fullName evidence="10">Energy-coupling factor ABC transporter ATP-binding protein</fullName>
    </submittedName>
</protein>
<dbReference type="EMBL" id="JBHMDO010000034">
    <property type="protein sequence ID" value="MFB9328539.1"/>
    <property type="molecule type" value="Genomic_DNA"/>
</dbReference>
<evidence type="ECO:0000256" key="1">
    <source>
        <dbReference type="ARBA" id="ARBA00004202"/>
    </source>
</evidence>
<evidence type="ECO:0000259" key="9">
    <source>
        <dbReference type="PROSITE" id="PS50893"/>
    </source>
</evidence>
<dbReference type="Proteomes" id="UP001589747">
    <property type="component" value="Unassembled WGS sequence"/>
</dbReference>
<dbReference type="SUPFAM" id="SSF52540">
    <property type="entry name" value="P-loop containing nucleoside triphosphate hydrolases"/>
    <property type="match status" value="1"/>
</dbReference>
<comment type="caution">
    <text evidence="10">The sequence shown here is derived from an EMBL/GenBank/DDBJ whole genome shotgun (WGS) entry which is preliminary data.</text>
</comment>
<keyword evidence="4" id="KW-1003">Cell membrane</keyword>
<dbReference type="PROSITE" id="PS00211">
    <property type="entry name" value="ABC_TRANSPORTER_1"/>
    <property type="match status" value="1"/>
</dbReference>
<dbReference type="InterPro" id="IPR015856">
    <property type="entry name" value="ABC_transpr_CbiO/EcfA_su"/>
</dbReference>
<dbReference type="PANTHER" id="PTHR43553">
    <property type="entry name" value="HEAVY METAL TRANSPORTER"/>
    <property type="match status" value="1"/>
</dbReference>
<dbReference type="Pfam" id="PF00005">
    <property type="entry name" value="ABC_tran"/>
    <property type="match status" value="1"/>
</dbReference>
<dbReference type="Gene3D" id="3.40.50.300">
    <property type="entry name" value="P-loop containing nucleotide triphosphate hydrolases"/>
    <property type="match status" value="1"/>
</dbReference>
<dbReference type="CDD" id="cd03225">
    <property type="entry name" value="ABC_cobalt_CbiO_domain1"/>
    <property type="match status" value="1"/>
</dbReference>
<dbReference type="InterPro" id="IPR003593">
    <property type="entry name" value="AAA+_ATPase"/>
</dbReference>
<dbReference type="PANTHER" id="PTHR43553:SF24">
    <property type="entry name" value="ENERGY-COUPLING FACTOR TRANSPORTER ATP-BINDING PROTEIN ECFA1"/>
    <property type="match status" value="1"/>
</dbReference>
<dbReference type="RefSeq" id="WP_377497957.1">
    <property type="nucleotide sequence ID" value="NZ_JBHMDO010000034.1"/>
</dbReference>
<dbReference type="InterPro" id="IPR003439">
    <property type="entry name" value="ABC_transporter-like_ATP-bd"/>
</dbReference>
<evidence type="ECO:0000313" key="10">
    <source>
        <dbReference type="EMBL" id="MFB9328539.1"/>
    </source>
</evidence>
<keyword evidence="6 10" id="KW-0067">ATP-binding</keyword>
<name>A0ABV5KTJ3_9BACL</name>
<keyword evidence="7" id="KW-1278">Translocase</keyword>